<evidence type="ECO:0000313" key="1">
    <source>
        <dbReference type="EMBL" id="JAP42899.1"/>
    </source>
</evidence>
<dbReference type="AlphaFoldDB" id="A0A0X3NT13"/>
<protein>
    <submittedName>
        <fullName evidence="1">Uncharacterized protein</fullName>
    </submittedName>
</protein>
<name>A0A0X3NT13_SCHSO</name>
<proteinExistence type="predicted"/>
<gene>
    <name evidence="1" type="ORF">TR101335</name>
</gene>
<reference evidence="1" key="1">
    <citation type="submission" date="2016-01" db="EMBL/GenBank/DDBJ databases">
        <title>Reference transcriptome for the parasite Schistocephalus solidus: insights into the molecular evolution of parasitism.</title>
        <authorList>
            <person name="Hebert F.O."/>
            <person name="Grambauer S."/>
            <person name="Barber I."/>
            <person name="Landry C.R."/>
            <person name="Aubin-Horth N."/>
        </authorList>
    </citation>
    <scope>NUCLEOTIDE SEQUENCE</scope>
</reference>
<sequence length="104" mass="11993">MPIDACLDDYISFRNSWLSFVWQVPKMCFLLCKHATFLVSALQLCLLVESCISRIFRVGFLSFATMDYAKTGKLGLVKKFPALEVATSFLRVYKLNLQRSRRCL</sequence>
<accession>A0A0X3NT13</accession>
<organism evidence="1">
    <name type="scientific">Schistocephalus solidus</name>
    <name type="common">Tapeworm</name>
    <dbReference type="NCBI Taxonomy" id="70667"/>
    <lineage>
        <taxon>Eukaryota</taxon>
        <taxon>Metazoa</taxon>
        <taxon>Spiralia</taxon>
        <taxon>Lophotrochozoa</taxon>
        <taxon>Platyhelminthes</taxon>
        <taxon>Cestoda</taxon>
        <taxon>Eucestoda</taxon>
        <taxon>Diphyllobothriidea</taxon>
        <taxon>Diphyllobothriidae</taxon>
        <taxon>Schistocephalus</taxon>
    </lineage>
</organism>
<dbReference type="EMBL" id="GEEE01020326">
    <property type="protein sequence ID" value="JAP42899.1"/>
    <property type="molecule type" value="Transcribed_RNA"/>
</dbReference>